<name>A0A5C7J5L1_9BACT</name>
<evidence type="ECO:0000313" key="2">
    <source>
        <dbReference type="Proteomes" id="UP000321026"/>
    </source>
</evidence>
<accession>A0A5C7J5L1</accession>
<gene>
    <name evidence="1" type="ORF">E6Q11_03925</name>
</gene>
<evidence type="ECO:0000313" key="1">
    <source>
        <dbReference type="EMBL" id="TXG76841.1"/>
    </source>
</evidence>
<dbReference type="EMBL" id="SSDS01000062">
    <property type="protein sequence ID" value="TXG76841.1"/>
    <property type="molecule type" value="Genomic_DNA"/>
</dbReference>
<reference evidence="1 2" key="1">
    <citation type="submission" date="2018-09" db="EMBL/GenBank/DDBJ databases">
        <title>Metagenome Assembled Genomes from an Advanced Water Purification Facility.</title>
        <authorList>
            <person name="Stamps B.W."/>
            <person name="Spear J.R."/>
        </authorList>
    </citation>
    <scope>NUCLEOTIDE SEQUENCE [LARGE SCALE GENOMIC DNA]</scope>
    <source>
        <strain evidence="1">Bin_63_2</strain>
    </source>
</reference>
<protein>
    <submittedName>
        <fullName evidence="1">Uncharacterized protein</fullName>
    </submittedName>
</protein>
<sequence length="205" mass="23155">MLIIPICRRGVIRTDKSDFNQCRSVGHGLYLWYVNVSIAAQYKLTETGLKDSLGNKSLTFVPSTFKSPLNNRGQIIDHDEIGKAIEPLNYTHLGSCEMLVAKIMRNVISHAGNLGTYFSKVEVSVIAVTQEQFNKGLEQHSGMIPDISWFKDYVQANINKFILCPSTDEVGYGSEMKESNRLIMPETYLPILDTMLNTWQDQESK</sequence>
<dbReference type="AlphaFoldDB" id="A0A5C7J5L1"/>
<dbReference type="Proteomes" id="UP000321026">
    <property type="component" value="Unassembled WGS sequence"/>
</dbReference>
<comment type="caution">
    <text evidence="1">The sequence shown here is derived from an EMBL/GenBank/DDBJ whole genome shotgun (WGS) entry which is preliminary data.</text>
</comment>
<organism evidence="1 2">
    <name type="scientific">Candidatus Dojkabacteria bacterium</name>
    <dbReference type="NCBI Taxonomy" id="2099670"/>
    <lineage>
        <taxon>Bacteria</taxon>
        <taxon>Candidatus Dojkabacteria</taxon>
    </lineage>
</organism>
<proteinExistence type="predicted"/>